<reference evidence="1" key="1">
    <citation type="submission" date="2014-09" db="EMBL/GenBank/DDBJ databases">
        <authorList>
            <person name="Magalhaes I.L.F."/>
            <person name="Oliveira U."/>
            <person name="Santos F.R."/>
            <person name="Vidigal T.H.D.A."/>
            <person name="Brescovit A.D."/>
            <person name="Santos A.J."/>
        </authorList>
    </citation>
    <scope>NUCLEOTIDE SEQUENCE</scope>
    <source>
        <tissue evidence="1">Shoot tissue taken approximately 20 cm above the soil surface</tissue>
    </source>
</reference>
<dbReference type="EMBL" id="GBRH01269730">
    <property type="protein sequence ID" value="JAD28165.1"/>
    <property type="molecule type" value="Transcribed_RNA"/>
</dbReference>
<accession>A0A0A8YUL5</accession>
<name>A0A0A8YUL5_ARUDO</name>
<dbReference type="AlphaFoldDB" id="A0A0A8YUL5"/>
<evidence type="ECO:0000313" key="1">
    <source>
        <dbReference type="EMBL" id="JAD28165.1"/>
    </source>
</evidence>
<organism evidence="1">
    <name type="scientific">Arundo donax</name>
    <name type="common">Giant reed</name>
    <name type="synonym">Donax arundinaceus</name>
    <dbReference type="NCBI Taxonomy" id="35708"/>
    <lineage>
        <taxon>Eukaryota</taxon>
        <taxon>Viridiplantae</taxon>
        <taxon>Streptophyta</taxon>
        <taxon>Embryophyta</taxon>
        <taxon>Tracheophyta</taxon>
        <taxon>Spermatophyta</taxon>
        <taxon>Magnoliopsida</taxon>
        <taxon>Liliopsida</taxon>
        <taxon>Poales</taxon>
        <taxon>Poaceae</taxon>
        <taxon>PACMAD clade</taxon>
        <taxon>Arundinoideae</taxon>
        <taxon>Arundineae</taxon>
        <taxon>Arundo</taxon>
    </lineage>
</organism>
<sequence length="38" mass="4511">MERFLRATLQDSVLMLANLPCNAIYYFTNVKQETQCER</sequence>
<protein>
    <submittedName>
        <fullName evidence="1">Uncharacterized protein</fullName>
    </submittedName>
</protein>
<reference evidence="1" key="2">
    <citation type="journal article" date="2015" name="Data Brief">
        <title>Shoot transcriptome of the giant reed, Arundo donax.</title>
        <authorList>
            <person name="Barrero R.A."/>
            <person name="Guerrero F.D."/>
            <person name="Moolhuijzen P."/>
            <person name="Goolsby J.A."/>
            <person name="Tidwell J."/>
            <person name="Bellgard S.E."/>
            <person name="Bellgard M.I."/>
        </authorList>
    </citation>
    <scope>NUCLEOTIDE SEQUENCE</scope>
    <source>
        <tissue evidence="1">Shoot tissue taken approximately 20 cm above the soil surface</tissue>
    </source>
</reference>
<proteinExistence type="predicted"/>